<name>A0AAQ4EN00_AMBAM</name>
<sequence>MILLKTFWHVANFMVHYGPGRVLASRQPPLRATRSYPEGALKAIAFLYARRVFAQKTTTTASARALLVAVGGQTYKEYRNANRIIRPSS</sequence>
<dbReference type="EMBL" id="JARKHS020013352">
    <property type="protein sequence ID" value="KAK8776116.1"/>
    <property type="molecule type" value="Genomic_DNA"/>
</dbReference>
<protein>
    <submittedName>
        <fullName evidence="1">Uncharacterized protein</fullName>
    </submittedName>
</protein>
<evidence type="ECO:0000313" key="1">
    <source>
        <dbReference type="EMBL" id="KAK8776116.1"/>
    </source>
</evidence>
<comment type="caution">
    <text evidence="1">The sequence shown here is derived from an EMBL/GenBank/DDBJ whole genome shotgun (WGS) entry which is preliminary data.</text>
</comment>
<organism evidence="1 2">
    <name type="scientific">Amblyomma americanum</name>
    <name type="common">Lone star tick</name>
    <dbReference type="NCBI Taxonomy" id="6943"/>
    <lineage>
        <taxon>Eukaryota</taxon>
        <taxon>Metazoa</taxon>
        <taxon>Ecdysozoa</taxon>
        <taxon>Arthropoda</taxon>
        <taxon>Chelicerata</taxon>
        <taxon>Arachnida</taxon>
        <taxon>Acari</taxon>
        <taxon>Parasitiformes</taxon>
        <taxon>Ixodida</taxon>
        <taxon>Ixodoidea</taxon>
        <taxon>Ixodidae</taxon>
        <taxon>Amblyomminae</taxon>
        <taxon>Amblyomma</taxon>
    </lineage>
</organism>
<dbReference type="Proteomes" id="UP001321473">
    <property type="component" value="Unassembled WGS sequence"/>
</dbReference>
<evidence type="ECO:0000313" key="2">
    <source>
        <dbReference type="Proteomes" id="UP001321473"/>
    </source>
</evidence>
<accession>A0AAQ4EN00</accession>
<keyword evidence="2" id="KW-1185">Reference proteome</keyword>
<dbReference type="AlphaFoldDB" id="A0AAQ4EN00"/>
<reference evidence="1 2" key="1">
    <citation type="journal article" date="2023" name="Arcadia Sci">
        <title>De novo assembly of a long-read Amblyomma americanum tick genome.</title>
        <authorList>
            <person name="Chou S."/>
            <person name="Poskanzer K.E."/>
            <person name="Rollins M."/>
            <person name="Thuy-Boun P.S."/>
        </authorList>
    </citation>
    <scope>NUCLEOTIDE SEQUENCE [LARGE SCALE GENOMIC DNA]</scope>
    <source>
        <strain evidence="1">F_SG_1</strain>
        <tissue evidence="1">Salivary glands</tissue>
    </source>
</reference>
<gene>
    <name evidence="1" type="ORF">V5799_030537</name>
</gene>
<proteinExistence type="predicted"/>